<dbReference type="InterPro" id="IPR051673">
    <property type="entry name" value="SSDNA_exonuclease_RecJ"/>
</dbReference>
<dbReference type="PANTHER" id="PTHR30255:SF2">
    <property type="entry name" value="SINGLE-STRANDED-DNA-SPECIFIC EXONUCLEASE RECJ"/>
    <property type="match status" value="1"/>
</dbReference>
<dbReference type="GO" id="GO:0003676">
    <property type="term" value="F:nucleic acid binding"/>
    <property type="evidence" value="ECO:0007669"/>
    <property type="project" value="InterPro"/>
</dbReference>
<dbReference type="EMBL" id="FKLO01000042">
    <property type="protein sequence ID" value="SAM63364.1"/>
    <property type="molecule type" value="Genomic_DNA"/>
</dbReference>
<name>A0A1C3H472_9GAMM</name>
<dbReference type="Pfam" id="PF17768">
    <property type="entry name" value="RecJ_OB"/>
    <property type="match status" value="1"/>
</dbReference>
<dbReference type="Gene3D" id="3.10.310.30">
    <property type="match status" value="1"/>
</dbReference>
<comment type="similarity">
    <text evidence="1">Belongs to the RecJ family.</text>
</comment>
<dbReference type="PANTHER" id="PTHR30255">
    <property type="entry name" value="SINGLE-STRANDED-DNA-SPECIFIC EXONUCLEASE RECJ"/>
    <property type="match status" value="1"/>
</dbReference>
<dbReference type="GO" id="GO:0006310">
    <property type="term" value="P:DNA recombination"/>
    <property type="evidence" value="ECO:0007669"/>
    <property type="project" value="InterPro"/>
</dbReference>
<evidence type="ECO:0000313" key="11">
    <source>
        <dbReference type="Proteomes" id="UP000190837"/>
    </source>
</evidence>
<dbReference type="InterPro" id="IPR004610">
    <property type="entry name" value="RecJ"/>
</dbReference>
<dbReference type="InterPro" id="IPR003156">
    <property type="entry name" value="DHHA1_dom"/>
</dbReference>
<protein>
    <recommendedName>
        <fullName evidence="2">Single-stranded-DNA-specific exonuclease RecJ</fullName>
    </recommendedName>
</protein>
<sequence length="557" mass="61086">MLTPRPARISAETLPEDWHPLVKNIYASRLARHDEIEKRLQNLLPPDDLTDLAPALDRLERALNTHEPILVYGDYDVDGATATALTVRVLRQLGANVDWFIPNRSAHGYGFSLAGLAALPTAPGLILTVDNGTSSHEAVAAARARGIDTLITDHHLPGDTLPDAVATINPNRRDCPFPGKNLAGVGVAFYLLLALRQRLRAQGRWPEQLRLTDHLDLVALGTIADLVPLDYNNRILVNHGLARIRSGQANTGIRALLAVANLDPAHLGAQDIAYSVAPRLNALGRLGDMSDGVALLLAEDWQTAQDYAQQSDEKNRDRKALENEAVQEAARQVSPALPLAAAYDPAWHEGIIGILAARLKNRFARPALVATDSNEDGWIKASLRSVSAVPLHELLNDAARHLPGEALRYGGHAAAAGLSVKREHYPALIEAINRAFLETYGTTVPPEPVYIDGELPAALLNLDWARYLERLEPWGASLPVPVFANPFEVLDCRLLGSAHTRLVLREMHSGNAYNASWFFHTADYRPGTRLRIAYQLQVNRFYGDERLSLLVQHAQPL</sequence>
<evidence type="ECO:0000313" key="10">
    <source>
        <dbReference type="EMBL" id="SAM63364.1"/>
    </source>
</evidence>
<evidence type="ECO:0000256" key="6">
    <source>
        <dbReference type="SAM" id="Coils"/>
    </source>
</evidence>
<organism evidence="10 11">
    <name type="scientific">Cardiobacterium hominis</name>
    <dbReference type="NCBI Taxonomy" id="2718"/>
    <lineage>
        <taxon>Bacteria</taxon>
        <taxon>Pseudomonadati</taxon>
        <taxon>Pseudomonadota</taxon>
        <taxon>Gammaproteobacteria</taxon>
        <taxon>Cardiobacteriales</taxon>
        <taxon>Cardiobacteriaceae</taxon>
        <taxon>Cardiobacterium</taxon>
    </lineage>
</organism>
<dbReference type="Pfam" id="PF02272">
    <property type="entry name" value="DHHA1"/>
    <property type="match status" value="1"/>
</dbReference>
<dbReference type="Pfam" id="PF01368">
    <property type="entry name" value="DHH"/>
    <property type="match status" value="1"/>
</dbReference>
<dbReference type="GO" id="GO:0008409">
    <property type="term" value="F:5'-3' exonuclease activity"/>
    <property type="evidence" value="ECO:0007669"/>
    <property type="project" value="InterPro"/>
</dbReference>
<feature type="coiled-coil region" evidence="6">
    <location>
        <begin position="304"/>
        <end position="331"/>
    </location>
</feature>
<evidence type="ECO:0000256" key="1">
    <source>
        <dbReference type="ARBA" id="ARBA00005915"/>
    </source>
</evidence>
<dbReference type="SUPFAM" id="SSF64182">
    <property type="entry name" value="DHH phosphoesterases"/>
    <property type="match status" value="1"/>
</dbReference>
<dbReference type="NCBIfam" id="TIGR00644">
    <property type="entry name" value="recJ"/>
    <property type="match status" value="1"/>
</dbReference>
<evidence type="ECO:0000259" key="9">
    <source>
        <dbReference type="Pfam" id="PF17768"/>
    </source>
</evidence>
<feature type="domain" description="RecJ OB" evidence="9">
    <location>
        <begin position="451"/>
        <end position="553"/>
    </location>
</feature>
<evidence type="ECO:0000256" key="3">
    <source>
        <dbReference type="ARBA" id="ARBA00022722"/>
    </source>
</evidence>
<dbReference type="Gene3D" id="3.90.1640.30">
    <property type="match status" value="1"/>
</dbReference>
<dbReference type="GO" id="GO:0006281">
    <property type="term" value="P:DNA repair"/>
    <property type="evidence" value="ECO:0007669"/>
    <property type="project" value="InterPro"/>
</dbReference>
<evidence type="ECO:0000259" key="8">
    <source>
        <dbReference type="Pfam" id="PF02272"/>
    </source>
</evidence>
<dbReference type="InterPro" id="IPR041122">
    <property type="entry name" value="RecJ_OB"/>
</dbReference>
<dbReference type="InterPro" id="IPR038763">
    <property type="entry name" value="DHH_sf"/>
</dbReference>
<keyword evidence="5 10" id="KW-0269">Exonuclease</keyword>
<evidence type="ECO:0000256" key="5">
    <source>
        <dbReference type="ARBA" id="ARBA00022839"/>
    </source>
</evidence>
<evidence type="ECO:0000256" key="4">
    <source>
        <dbReference type="ARBA" id="ARBA00022801"/>
    </source>
</evidence>
<feature type="domain" description="DHHA1" evidence="8">
    <location>
        <begin position="339"/>
        <end position="436"/>
    </location>
</feature>
<keyword evidence="4 10" id="KW-0378">Hydrolase</keyword>
<dbReference type="InterPro" id="IPR001667">
    <property type="entry name" value="DDH_dom"/>
</dbReference>
<reference evidence="11" key="1">
    <citation type="submission" date="2016-04" db="EMBL/GenBank/DDBJ databases">
        <authorList>
            <person name="Tagini F."/>
        </authorList>
    </citation>
    <scope>NUCLEOTIDE SEQUENCE [LARGE SCALE GENOMIC DNA]</scope>
    <source>
        <strain evidence="11">CHUV0807</strain>
    </source>
</reference>
<dbReference type="AlphaFoldDB" id="A0A1C3H472"/>
<accession>A0A1C3H472</accession>
<keyword evidence="3" id="KW-0540">Nuclease</keyword>
<proteinExistence type="inferred from homology"/>
<evidence type="ECO:0000256" key="2">
    <source>
        <dbReference type="ARBA" id="ARBA00019841"/>
    </source>
</evidence>
<evidence type="ECO:0000259" key="7">
    <source>
        <dbReference type="Pfam" id="PF01368"/>
    </source>
</evidence>
<keyword evidence="6" id="KW-0175">Coiled coil</keyword>
<dbReference type="RefSeq" id="WP_079540318.1">
    <property type="nucleotide sequence ID" value="NZ_CP171111.1"/>
</dbReference>
<gene>
    <name evidence="10" type="ORF">CHUV0807_1110</name>
</gene>
<feature type="domain" description="DDH" evidence="7">
    <location>
        <begin position="69"/>
        <end position="222"/>
    </location>
</feature>
<dbReference type="Proteomes" id="UP000190837">
    <property type="component" value="Unassembled WGS sequence"/>
</dbReference>